<feature type="region of interest" description="Disordered" evidence="1">
    <location>
        <begin position="231"/>
        <end position="300"/>
    </location>
</feature>
<accession>A0A6H5G3B0</accession>
<dbReference type="Proteomes" id="UP000479000">
    <property type="component" value="Unassembled WGS sequence"/>
</dbReference>
<organism evidence="2 3">
    <name type="scientific">Nesidiocoris tenuis</name>
    <dbReference type="NCBI Taxonomy" id="355587"/>
    <lineage>
        <taxon>Eukaryota</taxon>
        <taxon>Metazoa</taxon>
        <taxon>Ecdysozoa</taxon>
        <taxon>Arthropoda</taxon>
        <taxon>Hexapoda</taxon>
        <taxon>Insecta</taxon>
        <taxon>Pterygota</taxon>
        <taxon>Neoptera</taxon>
        <taxon>Paraneoptera</taxon>
        <taxon>Hemiptera</taxon>
        <taxon>Heteroptera</taxon>
        <taxon>Panheteroptera</taxon>
        <taxon>Cimicomorpha</taxon>
        <taxon>Miridae</taxon>
        <taxon>Dicyphina</taxon>
        <taxon>Nesidiocoris</taxon>
    </lineage>
</organism>
<proteinExistence type="predicted"/>
<reference evidence="2 3" key="1">
    <citation type="submission" date="2020-02" db="EMBL/GenBank/DDBJ databases">
        <authorList>
            <person name="Ferguson B K."/>
        </authorList>
    </citation>
    <scope>NUCLEOTIDE SEQUENCE [LARGE SCALE GENOMIC DNA]</scope>
</reference>
<feature type="region of interest" description="Disordered" evidence="1">
    <location>
        <begin position="39"/>
        <end position="74"/>
    </location>
</feature>
<evidence type="ECO:0000256" key="1">
    <source>
        <dbReference type="SAM" id="MobiDB-lite"/>
    </source>
</evidence>
<feature type="region of interest" description="Disordered" evidence="1">
    <location>
        <begin position="186"/>
        <end position="209"/>
    </location>
</feature>
<protein>
    <submittedName>
        <fullName evidence="2">Uncharacterized protein</fullName>
    </submittedName>
</protein>
<feature type="compositionally biased region" description="Basic and acidic residues" evidence="1">
    <location>
        <begin position="118"/>
        <end position="133"/>
    </location>
</feature>
<feature type="region of interest" description="Disordered" evidence="1">
    <location>
        <begin position="87"/>
        <end position="146"/>
    </location>
</feature>
<sequence length="355" mass="37867">MGMNEEVKKSLRGASPAASAHPCPTCRVQRMWNRGINSEVPLRSGKGADGRGVLRGAGGSNRGRGRGGVGGGPTYYGRGGGGVGIESMAPRGPGYEEDSYVRPTRPFDRTQSYLGSSGERRGGGDSWPERNGGEGRGIGGPRGAHDIMNWRKMGTRTTEEQEEWRANTKWMPGLWKRTARAAGRSIRPVHFERPTPLATRRRRDRSRNVAAEDRIEAAACAAAADGDVRLQPAASSDATSGIPGPRDANRWPQAAPEPNRRSSADVAQSRPAAASASVAPPAASKSLLRPAPGCSRSASWQQQAAAAAAVAARPQVHMGKPPHEWMDTHQVPPVNVFDLPSKFSISTTNFRKISN</sequence>
<feature type="compositionally biased region" description="Low complexity" evidence="1">
    <location>
        <begin position="264"/>
        <end position="286"/>
    </location>
</feature>
<evidence type="ECO:0000313" key="2">
    <source>
        <dbReference type="EMBL" id="CAA9997146.1"/>
    </source>
</evidence>
<feature type="region of interest" description="Disordered" evidence="1">
    <location>
        <begin position="1"/>
        <end position="23"/>
    </location>
</feature>
<dbReference type="AlphaFoldDB" id="A0A6H5G3B0"/>
<evidence type="ECO:0000313" key="3">
    <source>
        <dbReference type="Proteomes" id="UP000479000"/>
    </source>
</evidence>
<name>A0A6H5G3B0_9HEMI</name>
<gene>
    <name evidence="2" type="ORF">NTEN_LOCUS3483</name>
</gene>
<dbReference type="EMBL" id="CADCXU010005435">
    <property type="protein sequence ID" value="CAA9997146.1"/>
    <property type="molecule type" value="Genomic_DNA"/>
</dbReference>
<feature type="compositionally biased region" description="Gly residues" evidence="1">
    <location>
        <begin position="53"/>
        <end position="74"/>
    </location>
</feature>
<keyword evidence="3" id="KW-1185">Reference proteome</keyword>